<comment type="catalytic activity">
    <reaction evidence="5">
        <text>O-phospho-L-tyrosyl-[protein] + H2O = L-tyrosyl-[protein] + phosphate</text>
        <dbReference type="Rhea" id="RHEA:10684"/>
        <dbReference type="Rhea" id="RHEA-COMP:10136"/>
        <dbReference type="Rhea" id="RHEA-COMP:20101"/>
        <dbReference type="ChEBI" id="CHEBI:15377"/>
        <dbReference type="ChEBI" id="CHEBI:43474"/>
        <dbReference type="ChEBI" id="CHEBI:46858"/>
        <dbReference type="ChEBI" id="CHEBI:61978"/>
        <dbReference type="EC" id="3.1.3.48"/>
    </reaction>
</comment>
<proteinExistence type="inferred from homology"/>
<gene>
    <name evidence="8" type="ORF">C5L30_001042</name>
</gene>
<keyword evidence="4" id="KW-0904">Protein phosphatase</keyword>
<dbReference type="SUPFAM" id="SSF52788">
    <property type="entry name" value="Phosphotyrosine protein phosphatases I"/>
    <property type="match status" value="1"/>
</dbReference>
<organism evidence="8 9">
    <name type="scientific">Companilactobacillus farciminis</name>
    <dbReference type="NCBI Taxonomy" id="1612"/>
    <lineage>
        <taxon>Bacteria</taxon>
        <taxon>Bacillati</taxon>
        <taxon>Bacillota</taxon>
        <taxon>Bacilli</taxon>
        <taxon>Lactobacillales</taxon>
        <taxon>Lactobacillaceae</taxon>
        <taxon>Companilactobacillus</taxon>
    </lineage>
</organism>
<feature type="active site" evidence="6">
    <location>
        <position position="14"/>
    </location>
</feature>
<comment type="caution">
    <text evidence="8">The sequence shown here is derived from an EMBL/GenBank/DDBJ whole genome shotgun (WGS) entry which is preliminary data.</text>
</comment>
<name>A0A4R5NEQ9_9LACO</name>
<dbReference type="AlphaFoldDB" id="A0A4R5NEQ9"/>
<evidence type="ECO:0000256" key="1">
    <source>
        <dbReference type="ARBA" id="ARBA00011063"/>
    </source>
</evidence>
<evidence type="ECO:0000256" key="6">
    <source>
        <dbReference type="PIRSR" id="PIRSR617867-1"/>
    </source>
</evidence>
<dbReference type="Gene3D" id="3.40.50.2300">
    <property type="match status" value="1"/>
</dbReference>
<dbReference type="STRING" id="1612.ABB44_10580"/>
<evidence type="ECO:0000313" key="9">
    <source>
        <dbReference type="Proteomes" id="UP000295257"/>
    </source>
</evidence>
<evidence type="ECO:0000256" key="5">
    <source>
        <dbReference type="ARBA" id="ARBA00051722"/>
    </source>
</evidence>
<dbReference type="InterPro" id="IPR050438">
    <property type="entry name" value="LMW_PTPase"/>
</dbReference>
<sequence length="151" mass="17239">MKKIIFVCLGNICRSPMAEMMMQNLIEQEGLSDQITVASRSTSTYEIGNPPHPGAIAELKDKKIPIIHHRAQQITRQDFDEADVIIGMDQQNIVNLQNMAPAADRNKIHLAYEALGQTKVIEDPWYDHKFDRTYQQLAEVLPAWLKILLNQ</sequence>
<feature type="active site" description="Nucleophile" evidence="6">
    <location>
        <position position="8"/>
    </location>
</feature>
<keyword evidence="9" id="KW-1185">Reference proteome</keyword>
<dbReference type="InterPro" id="IPR023485">
    <property type="entry name" value="Ptyr_pPase"/>
</dbReference>
<dbReference type="InterPro" id="IPR017867">
    <property type="entry name" value="Tyr_phospatase_low_mol_wt"/>
</dbReference>
<dbReference type="EC" id="3.1.3.48" evidence="2"/>
<dbReference type="RefSeq" id="WP_010019968.1">
    <property type="nucleotide sequence ID" value="NZ_CP116587.1"/>
</dbReference>
<dbReference type="InterPro" id="IPR036196">
    <property type="entry name" value="Ptyr_pPase_sf"/>
</dbReference>
<dbReference type="EMBL" id="PUFN01000017">
    <property type="protein sequence ID" value="TDG72231.1"/>
    <property type="molecule type" value="Genomic_DNA"/>
</dbReference>
<protein>
    <recommendedName>
        <fullName evidence="2">protein-tyrosine-phosphatase</fullName>
        <ecNumber evidence="2">3.1.3.48</ecNumber>
    </recommendedName>
</protein>
<feature type="active site" description="Proton donor" evidence="6">
    <location>
        <position position="123"/>
    </location>
</feature>
<dbReference type="PANTHER" id="PTHR11717">
    <property type="entry name" value="LOW MOLECULAR WEIGHT PROTEIN TYROSINE PHOSPHATASE"/>
    <property type="match status" value="1"/>
</dbReference>
<accession>A0A4R5NEQ9</accession>
<feature type="domain" description="Phosphotyrosine protein phosphatase I" evidence="7">
    <location>
        <begin position="2"/>
        <end position="147"/>
    </location>
</feature>
<keyword evidence="3" id="KW-0378">Hydrolase</keyword>
<dbReference type="GO" id="GO:0004725">
    <property type="term" value="F:protein tyrosine phosphatase activity"/>
    <property type="evidence" value="ECO:0007669"/>
    <property type="project" value="UniProtKB-EC"/>
</dbReference>
<reference evidence="8 9" key="1">
    <citation type="journal article" date="2019" name="Appl. Microbiol. Biotechnol.">
        <title>Uncovering carbohydrate metabolism through a genotype-phenotype association study of 56 lactic acid bacteria genomes.</title>
        <authorList>
            <person name="Buron-Moles G."/>
            <person name="Chailyan A."/>
            <person name="Dolejs I."/>
            <person name="Forster J."/>
            <person name="Miks M.H."/>
        </authorList>
    </citation>
    <scope>NUCLEOTIDE SEQUENCE [LARGE SCALE GENOMIC DNA]</scope>
    <source>
        <strain evidence="8 9">ATCC 29644</strain>
    </source>
</reference>
<dbReference type="Proteomes" id="UP000295257">
    <property type="component" value="Unassembled WGS sequence"/>
</dbReference>
<comment type="similarity">
    <text evidence="1">Belongs to the low molecular weight phosphotyrosine protein phosphatase family.</text>
</comment>
<dbReference type="OrthoDB" id="9784339at2"/>
<dbReference type="PRINTS" id="PR00719">
    <property type="entry name" value="LMWPTPASE"/>
</dbReference>
<dbReference type="Pfam" id="PF01451">
    <property type="entry name" value="LMWPc"/>
    <property type="match status" value="1"/>
</dbReference>
<dbReference type="SMART" id="SM00226">
    <property type="entry name" value="LMWPc"/>
    <property type="match status" value="1"/>
</dbReference>
<evidence type="ECO:0000256" key="2">
    <source>
        <dbReference type="ARBA" id="ARBA00013064"/>
    </source>
</evidence>
<evidence type="ECO:0000256" key="4">
    <source>
        <dbReference type="ARBA" id="ARBA00022912"/>
    </source>
</evidence>
<dbReference type="CDD" id="cd16343">
    <property type="entry name" value="LMWPTP"/>
    <property type="match status" value="1"/>
</dbReference>
<evidence type="ECO:0000259" key="7">
    <source>
        <dbReference type="SMART" id="SM00226"/>
    </source>
</evidence>
<evidence type="ECO:0000256" key="3">
    <source>
        <dbReference type="ARBA" id="ARBA00022801"/>
    </source>
</evidence>
<dbReference type="PANTHER" id="PTHR11717:SF7">
    <property type="entry name" value="LOW MOLECULAR WEIGHT PHOSPHOTYROSINE PROTEIN PHOSPHATASE"/>
    <property type="match status" value="1"/>
</dbReference>
<evidence type="ECO:0000313" key="8">
    <source>
        <dbReference type="EMBL" id="TDG72231.1"/>
    </source>
</evidence>